<proteinExistence type="predicted"/>
<keyword evidence="3" id="KW-1185">Reference proteome</keyword>
<organism evidence="2 3">
    <name type="scientific">Clarias magur</name>
    <name type="common">Asian catfish</name>
    <name type="synonym">Macropteronotus magur</name>
    <dbReference type="NCBI Taxonomy" id="1594786"/>
    <lineage>
        <taxon>Eukaryota</taxon>
        <taxon>Metazoa</taxon>
        <taxon>Chordata</taxon>
        <taxon>Craniata</taxon>
        <taxon>Vertebrata</taxon>
        <taxon>Euteleostomi</taxon>
        <taxon>Actinopterygii</taxon>
        <taxon>Neopterygii</taxon>
        <taxon>Teleostei</taxon>
        <taxon>Ostariophysi</taxon>
        <taxon>Siluriformes</taxon>
        <taxon>Clariidae</taxon>
        <taxon>Clarias</taxon>
    </lineage>
</organism>
<gene>
    <name evidence="2" type="ORF">DAT39_013608</name>
</gene>
<evidence type="ECO:0000313" key="3">
    <source>
        <dbReference type="Proteomes" id="UP000727407"/>
    </source>
</evidence>
<dbReference type="EMBL" id="QNUK01000268">
    <property type="protein sequence ID" value="KAF5896686.1"/>
    <property type="molecule type" value="Genomic_DNA"/>
</dbReference>
<accession>A0A8J4X0Y3</accession>
<reference evidence="2" key="1">
    <citation type="submission" date="2020-07" db="EMBL/GenBank/DDBJ databases">
        <title>Clarias magur genome sequencing, assembly and annotation.</title>
        <authorList>
            <person name="Kushwaha B."/>
            <person name="Kumar R."/>
            <person name="Das P."/>
            <person name="Joshi C.G."/>
            <person name="Kumar D."/>
            <person name="Nagpure N.S."/>
            <person name="Pandey M."/>
            <person name="Agarwal S."/>
            <person name="Srivastava S."/>
            <person name="Singh M."/>
            <person name="Sahoo L."/>
            <person name="Jayasankar P."/>
            <person name="Meher P.K."/>
            <person name="Koringa P.G."/>
            <person name="Iquebal M.A."/>
            <person name="Das S.P."/>
            <person name="Bit A."/>
            <person name="Patnaik S."/>
            <person name="Patel N."/>
            <person name="Shah T.M."/>
            <person name="Hinsu A."/>
            <person name="Jena J.K."/>
        </authorList>
    </citation>
    <scope>NUCLEOTIDE SEQUENCE</scope>
    <source>
        <strain evidence="2">CIFAMagur01</strain>
        <tissue evidence="2">Testis</tissue>
    </source>
</reference>
<comment type="caution">
    <text evidence="2">The sequence shown here is derived from an EMBL/GenBank/DDBJ whole genome shotgun (WGS) entry which is preliminary data.</text>
</comment>
<dbReference type="Proteomes" id="UP000727407">
    <property type="component" value="Unassembled WGS sequence"/>
</dbReference>
<sequence>MEVLVSSSPFISHPCEEDEIVNRPINKKRAHKQQRSIIRPNRAKSRKPCGREEHFSPVGHLFKEAE</sequence>
<dbReference type="AlphaFoldDB" id="A0A8J4X0Y3"/>
<feature type="compositionally biased region" description="Basic and acidic residues" evidence="1">
    <location>
        <begin position="49"/>
        <end position="66"/>
    </location>
</feature>
<evidence type="ECO:0000256" key="1">
    <source>
        <dbReference type="SAM" id="MobiDB-lite"/>
    </source>
</evidence>
<protein>
    <submittedName>
        <fullName evidence="2">Uncharacterized protein</fullName>
    </submittedName>
</protein>
<feature type="region of interest" description="Disordered" evidence="1">
    <location>
        <begin position="28"/>
        <end position="66"/>
    </location>
</feature>
<evidence type="ECO:0000313" key="2">
    <source>
        <dbReference type="EMBL" id="KAF5896686.1"/>
    </source>
</evidence>
<name>A0A8J4X0Y3_CLAMG</name>